<protein>
    <recommendedName>
        <fullName evidence="8">Transcriptional coactivator HFI1/ADA1</fullName>
    </recommendedName>
</protein>
<evidence type="ECO:0000256" key="5">
    <source>
        <dbReference type="SAM" id="MobiDB-lite"/>
    </source>
</evidence>
<dbReference type="AlphaFoldDB" id="A0A1B9J3L7"/>
<dbReference type="GO" id="GO:0005634">
    <property type="term" value="C:nucleus"/>
    <property type="evidence" value="ECO:0007669"/>
    <property type="project" value="UniProtKB-SubCell"/>
</dbReference>
<dbReference type="GO" id="GO:0003713">
    <property type="term" value="F:transcription coactivator activity"/>
    <property type="evidence" value="ECO:0007669"/>
    <property type="project" value="TreeGrafter"/>
</dbReference>
<feature type="region of interest" description="Disordered" evidence="5">
    <location>
        <begin position="156"/>
        <end position="179"/>
    </location>
</feature>
<dbReference type="PANTHER" id="PTHR21277">
    <property type="entry name" value="TRANSCRIPTIONAL ADAPTER 1"/>
    <property type="match status" value="1"/>
</dbReference>
<name>A0A1B9J3L7_9TREE</name>
<feature type="compositionally biased region" description="Low complexity" evidence="5">
    <location>
        <begin position="335"/>
        <end position="345"/>
    </location>
</feature>
<evidence type="ECO:0000313" key="7">
    <source>
        <dbReference type="Proteomes" id="UP000092583"/>
    </source>
</evidence>
<evidence type="ECO:0000256" key="4">
    <source>
        <dbReference type="ARBA" id="ARBA00023242"/>
    </source>
</evidence>
<evidence type="ECO:0000313" key="6">
    <source>
        <dbReference type="EMBL" id="OCF62349.1"/>
    </source>
</evidence>
<keyword evidence="3" id="KW-0804">Transcription</keyword>
<feature type="region of interest" description="Disordered" evidence="5">
    <location>
        <begin position="258"/>
        <end position="302"/>
    </location>
</feature>
<gene>
    <name evidence="6" type="ORF">L486_02017</name>
</gene>
<keyword evidence="4" id="KW-0539">Nucleus</keyword>
<dbReference type="GO" id="GO:0006357">
    <property type="term" value="P:regulation of transcription by RNA polymerase II"/>
    <property type="evidence" value="ECO:0007669"/>
    <property type="project" value="TreeGrafter"/>
</dbReference>
<feature type="compositionally biased region" description="Polar residues" evidence="5">
    <location>
        <begin position="353"/>
        <end position="363"/>
    </location>
</feature>
<feature type="region of interest" description="Disordered" evidence="5">
    <location>
        <begin position="400"/>
        <end position="419"/>
    </location>
</feature>
<feature type="compositionally biased region" description="Polar residues" evidence="5">
    <location>
        <begin position="1"/>
        <end position="15"/>
    </location>
</feature>
<dbReference type="PANTHER" id="PTHR21277:SF5">
    <property type="entry name" value="TRANSCRIPTIONAL ADAPTER 1"/>
    <property type="match status" value="1"/>
</dbReference>
<evidence type="ECO:0000256" key="1">
    <source>
        <dbReference type="ARBA" id="ARBA00004123"/>
    </source>
</evidence>
<feature type="region of interest" description="Disordered" evidence="5">
    <location>
        <begin position="332"/>
        <end position="380"/>
    </location>
</feature>
<dbReference type="GO" id="GO:0000124">
    <property type="term" value="C:SAGA complex"/>
    <property type="evidence" value="ECO:0007669"/>
    <property type="project" value="UniProtKB-ARBA"/>
</dbReference>
<dbReference type="STRING" id="1331196.A0A1B9J3L7"/>
<dbReference type="OrthoDB" id="10264870at2759"/>
<proteinExistence type="predicted"/>
<feature type="region of interest" description="Disordered" evidence="5">
    <location>
        <begin position="1"/>
        <end position="21"/>
    </location>
</feature>
<evidence type="ECO:0000256" key="2">
    <source>
        <dbReference type="ARBA" id="ARBA00023015"/>
    </source>
</evidence>
<organism evidence="6 7">
    <name type="scientific">Kwoniella mangroviensis CBS 10435</name>
    <dbReference type="NCBI Taxonomy" id="1331196"/>
    <lineage>
        <taxon>Eukaryota</taxon>
        <taxon>Fungi</taxon>
        <taxon>Dikarya</taxon>
        <taxon>Basidiomycota</taxon>
        <taxon>Agaricomycotina</taxon>
        <taxon>Tremellomycetes</taxon>
        <taxon>Tremellales</taxon>
        <taxon>Cryptococcaceae</taxon>
        <taxon>Kwoniella</taxon>
    </lineage>
</organism>
<dbReference type="Proteomes" id="UP000092583">
    <property type="component" value="Unassembled WGS sequence"/>
</dbReference>
<evidence type="ECO:0008006" key="8">
    <source>
        <dbReference type="Google" id="ProtNLM"/>
    </source>
</evidence>
<feature type="compositionally biased region" description="Basic and acidic residues" evidence="5">
    <location>
        <begin position="268"/>
        <end position="282"/>
    </location>
</feature>
<accession>A0A1B9J3L7</accession>
<evidence type="ECO:0000256" key="3">
    <source>
        <dbReference type="ARBA" id="ARBA00023163"/>
    </source>
</evidence>
<feature type="compositionally biased region" description="Low complexity" evidence="5">
    <location>
        <begin position="364"/>
        <end position="375"/>
    </location>
</feature>
<dbReference type="EMBL" id="KI669459">
    <property type="protein sequence ID" value="OCF62349.1"/>
    <property type="molecule type" value="Genomic_DNA"/>
</dbReference>
<reference evidence="7" key="2">
    <citation type="submission" date="2013-12" db="EMBL/GenBank/DDBJ databases">
        <title>Evolution of pathogenesis and genome organization in the Tremellales.</title>
        <authorList>
            <person name="Cuomo C."/>
            <person name="Litvintseva A."/>
            <person name="Heitman J."/>
            <person name="Chen Y."/>
            <person name="Sun S."/>
            <person name="Springer D."/>
            <person name="Dromer F."/>
            <person name="Young S."/>
            <person name="Zeng Q."/>
            <person name="Chapman S."/>
            <person name="Gujja S."/>
            <person name="Saif S."/>
            <person name="Birren B."/>
        </authorList>
    </citation>
    <scope>NUCLEOTIDE SEQUENCE [LARGE SCALE GENOMIC DNA]</scope>
    <source>
        <strain evidence="7">CBS 10435</strain>
    </source>
</reference>
<comment type="subcellular location">
    <subcellularLocation>
        <location evidence="1">Nucleus</location>
    </subcellularLocation>
</comment>
<dbReference type="Pfam" id="PF12767">
    <property type="entry name" value="SAGA-Tad1"/>
    <property type="match status" value="1"/>
</dbReference>
<sequence length="434" mass="47566">MSSSNTPNLHPSSSIPAPVIPKPIPFERIDTHSIKQQLHDVLGEDGLPYWKALNGYLLGQLARSELEGMVRGWFKGDKLELHNTLLLSLLNNASIPPTLYTPIPTTSSARKRKRVSYDDVEYDVDEEAIQPKSRVSQWISGLNGRERLRIKRSVLGKNGTGGLEDGPGANEPTTGMGGRRMSTWVGQNTFLPPSTSNPTRHLPSSAQLSLQLSQYAKIHGLGLAPDSTAEIGEFLAVGLDSHIQDMLYGLIQLTGHDRPGISTIRLPKGKDHRNGDGDKESDNGVLSKMKREEPDEQDESPKVDLNSLNHLLMLNPTLNPTISPSIYKLKSGQISSTQNTTTSTLLKDDKTNSQTSSPVTSTSNRNRNNDNINGNKPRSEVITNRLLENSLLKLDNITTTAPGAGAGADQKKEKKHTSHWKYEDPAVLLKDFLG</sequence>
<keyword evidence="2" id="KW-0805">Transcription regulation</keyword>
<reference evidence="6 7" key="1">
    <citation type="submission" date="2013-07" db="EMBL/GenBank/DDBJ databases">
        <title>The Genome Sequence of Kwoniella mangroviensis CBS10435.</title>
        <authorList>
            <consortium name="The Broad Institute Genome Sequencing Platform"/>
            <person name="Cuomo C."/>
            <person name="Litvintseva A."/>
            <person name="Chen Y."/>
            <person name="Heitman J."/>
            <person name="Sun S."/>
            <person name="Springer D."/>
            <person name="Dromer F."/>
            <person name="Young S.K."/>
            <person name="Zeng Q."/>
            <person name="Gargeya S."/>
            <person name="Fitzgerald M."/>
            <person name="Abouelleil A."/>
            <person name="Alvarado L."/>
            <person name="Berlin A.M."/>
            <person name="Chapman S.B."/>
            <person name="Dewar J."/>
            <person name="Goldberg J."/>
            <person name="Griggs A."/>
            <person name="Gujja S."/>
            <person name="Hansen M."/>
            <person name="Howarth C."/>
            <person name="Imamovic A."/>
            <person name="Larimer J."/>
            <person name="McCowan C."/>
            <person name="Murphy C."/>
            <person name="Pearson M."/>
            <person name="Priest M."/>
            <person name="Roberts A."/>
            <person name="Saif S."/>
            <person name="Shea T."/>
            <person name="Sykes S."/>
            <person name="Wortman J."/>
            <person name="Nusbaum C."/>
            <person name="Birren B."/>
        </authorList>
    </citation>
    <scope>NUCLEOTIDE SEQUENCE [LARGE SCALE GENOMIC DNA]</scope>
    <source>
        <strain evidence="6 7">CBS 10435</strain>
    </source>
</reference>
<keyword evidence="7" id="KW-1185">Reference proteome</keyword>
<dbReference type="InterPro" id="IPR024738">
    <property type="entry name" value="Hfi1/Tada1"/>
</dbReference>